<dbReference type="InterPro" id="IPR005676">
    <property type="entry name" value="Asp_semi-ald_DH_pep-lack"/>
</dbReference>
<keyword evidence="3" id="KW-0560">Oxidoreductase</keyword>
<dbReference type="SMART" id="SM00859">
    <property type="entry name" value="Semialdhyde_dh"/>
    <property type="match status" value="1"/>
</dbReference>
<comment type="similarity">
    <text evidence="1">Belongs to the aspartate-semialdehyde dehydrogenase family.</text>
</comment>
<dbReference type="SUPFAM" id="SSF51735">
    <property type="entry name" value="NAD(P)-binding Rossmann-fold domains"/>
    <property type="match status" value="1"/>
</dbReference>
<dbReference type="InterPro" id="IPR000534">
    <property type="entry name" value="Semialdehyde_DH_NAD-bd"/>
</dbReference>
<dbReference type="PANTHER" id="PTHR46718:SF1">
    <property type="entry name" value="ASPARTATE-SEMIALDEHYDE DEHYDROGENASE"/>
    <property type="match status" value="1"/>
</dbReference>
<evidence type="ECO:0000256" key="1">
    <source>
        <dbReference type="ARBA" id="ARBA00010584"/>
    </source>
</evidence>
<evidence type="ECO:0000256" key="2">
    <source>
        <dbReference type="ARBA" id="ARBA00022857"/>
    </source>
</evidence>
<dbReference type="PANTHER" id="PTHR46718">
    <property type="entry name" value="ASPARTATE-SEMIALDEHYDE DEHYDROGENASE"/>
    <property type="match status" value="1"/>
</dbReference>
<accession>A0ABN6RMH3</accession>
<gene>
    <name evidence="5" type="ORF">DAETH_44690</name>
</gene>
<dbReference type="InterPro" id="IPR012280">
    <property type="entry name" value="Semialdhyde_DH_dimer_dom"/>
</dbReference>
<dbReference type="Gene3D" id="3.40.50.720">
    <property type="entry name" value="NAD(P)-binding Rossmann-like Domain"/>
    <property type="match status" value="1"/>
</dbReference>
<dbReference type="NCBIfam" id="NF006416">
    <property type="entry name" value="PRK08664.1"/>
    <property type="match status" value="1"/>
</dbReference>
<name>A0ABN6RMH3_9DEIO</name>
<dbReference type="RefSeq" id="WP_264778752.1">
    <property type="nucleotide sequence ID" value="NZ_AP026563.1"/>
</dbReference>
<dbReference type="Proteomes" id="UP001064971">
    <property type="component" value="Plasmid pDAETH-3"/>
</dbReference>
<geneLocation type="plasmid" evidence="5 6">
    <name>pDAETH-3</name>
</geneLocation>
<dbReference type="Pfam" id="PF01118">
    <property type="entry name" value="Semialdhyde_dh"/>
    <property type="match status" value="1"/>
</dbReference>
<reference evidence="5" key="1">
    <citation type="submission" date="2022-07" db="EMBL/GenBank/DDBJ databases">
        <title>Complete Genome Sequence of the Radioresistant Bacterium Deinococcus aetherius ST0316, Isolated from the Air Dust collected in Lower Stratosphere above Japan.</title>
        <authorList>
            <person name="Satoh K."/>
            <person name="Hagiwara K."/>
            <person name="Katsumata K."/>
            <person name="Kubo A."/>
            <person name="Yokobori S."/>
            <person name="Yamagishi A."/>
            <person name="Oono Y."/>
            <person name="Narumi I."/>
        </authorList>
    </citation>
    <scope>NUCLEOTIDE SEQUENCE</scope>
    <source>
        <strain evidence="5">ST0316</strain>
        <plasmid evidence="5">pDAETH-3</plasmid>
    </source>
</reference>
<dbReference type="SUPFAM" id="SSF55347">
    <property type="entry name" value="Glyceraldehyde-3-phosphate dehydrogenase-like, C-terminal domain"/>
    <property type="match status" value="1"/>
</dbReference>
<evidence type="ECO:0000313" key="6">
    <source>
        <dbReference type="Proteomes" id="UP001064971"/>
    </source>
</evidence>
<dbReference type="EMBL" id="AP026563">
    <property type="protein sequence ID" value="BDP44500.1"/>
    <property type="molecule type" value="Genomic_DNA"/>
</dbReference>
<proteinExistence type="inferred from homology"/>
<dbReference type="Pfam" id="PF02774">
    <property type="entry name" value="Semialdhyde_dhC"/>
    <property type="match status" value="1"/>
</dbReference>
<dbReference type="CDD" id="cd02315">
    <property type="entry name" value="ScASADH_like_N"/>
    <property type="match status" value="1"/>
</dbReference>
<dbReference type="CDD" id="cd18130">
    <property type="entry name" value="ASADH_C_arch_fung_like"/>
    <property type="match status" value="1"/>
</dbReference>
<sequence>MPQKLRAGILAATGTIGQRFVELLADHPHFEITALAASSNSAGKTYREACAWQLSSDPPASVAGMVVRECTPDLECDVVFSALPTDQARDLEPQFAAAGYKVFTNASAYRMQGDVPLLIPEVNPDHLQLVKQQKVFSSGGFIAANPNCSAAVVVPALAPLHRTFGVRAVIVNTMQALSGAGYPGVPSLDALDNVIPYIPTEEEKMAAEAKKMLGDLLDGHHHDAAFKFSAHCNRVPTRDGHIETVSVALERPASLEDIARVWREWTPEPQQLGLPTAPYPVISLRTEPNRPQTRLDRDAGRGMTVTVGRLRACEVLDFKFVALAHNAVRGAAGGSVLNAELALARGYLG</sequence>
<evidence type="ECO:0000313" key="5">
    <source>
        <dbReference type="EMBL" id="BDP44500.1"/>
    </source>
</evidence>
<keyword evidence="6" id="KW-1185">Reference proteome</keyword>
<dbReference type="NCBIfam" id="TIGR00978">
    <property type="entry name" value="asd_EA"/>
    <property type="match status" value="1"/>
</dbReference>
<organism evidence="5 6">
    <name type="scientific">Deinococcus aetherius</name>
    <dbReference type="NCBI Taxonomy" id="200252"/>
    <lineage>
        <taxon>Bacteria</taxon>
        <taxon>Thermotogati</taxon>
        <taxon>Deinococcota</taxon>
        <taxon>Deinococci</taxon>
        <taxon>Deinococcales</taxon>
        <taxon>Deinococcaceae</taxon>
        <taxon>Deinococcus</taxon>
    </lineage>
</organism>
<keyword evidence="5" id="KW-0614">Plasmid</keyword>
<evidence type="ECO:0000256" key="3">
    <source>
        <dbReference type="ARBA" id="ARBA00023002"/>
    </source>
</evidence>
<dbReference type="PIRSF" id="PIRSF000148">
    <property type="entry name" value="ASA_dh"/>
    <property type="match status" value="1"/>
</dbReference>
<protein>
    <submittedName>
        <fullName evidence="5">Aspartate-semialdehyde dehydrogenase</fullName>
    </submittedName>
</protein>
<feature type="domain" description="Semialdehyde dehydrogenase NAD-binding" evidence="4">
    <location>
        <begin position="6"/>
        <end position="130"/>
    </location>
</feature>
<dbReference type="InterPro" id="IPR051823">
    <property type="entry name" value="ASADH-related"/>
</dbReference>
<evidence type="ECO:0000259" key="4">
    <source>
        <dbReference type="SMART" id="SM00859"/>
    </source>
</evidence>
<dbReference type="Gene3D" id="3.30.360.10">
    <property type="entry name" value="Dihydrodipicolinate Reductase, domain 2"/>
    <property type="match status" value="1"/>
</dbReference>
<dbReference type="InterPro" id="IPR036291">
    <property type="entry name" value="NAD(P)-bd_dom_sf"/>
</dbReference>
<keyword evidence="2" id="KW-0521">NADP</keyword>